<dbReference type="SUPFAM" id="SSF90229">
    <property type="entry name" value="CCCH zinc finger"/>
    <property type="match status" value="1"/>
</dbReference>
<feature type="coiled-coil region" evidence="13">
    <location>
        <begin position="650"/>
        <end position="677"/>
    </location>
</feature>
<evidence type="ECO:0000313" key="17">
    <source>
        <dbReference type="EMBL" id="KHN86918.1"/>
    </source>
</evidence>
<keyword evidence="18" id="KW-1185">Reference proteome</keyword>
<feature type="zinc finger region" description="C3H1-type" evidence="12">
    <location>
        <begin position="183"/>
        <end position="210"/>
    </location>
</feature>
<gene>
    <name evidence="17" type="primary">zgpat</name>
    <name evidence="17" type="ORF">Tcan_15103</name>
</gene>
<name>A0A0B2VZ36_TOXCA</name>
<dbReference type="STRING" id="6265.A0A0B2VZ36"/>
<evidence type="ECO:0000256" key="11">
    <source>
        <dbReference type="ARBA" id="ARBA00023242"/>
    </source>
</evidence>
<feature type="domain" description="G-patch" evidence="16">
    <location>
        <begin position="329"/>
        <end position="384"/>
    </location>
</feature>
<keyword evidence="13" id="KW-0175">Coiled coil</keyword>
<evidence type="ECO:0000256" key="2">
    <source>
        <dbReference type="ARBA" id="ARBA00004123"/>
    </source>
</evidence>
<keyword evidence="11" id="KW-0539">Nucleus</keyword>
<sequence length="688" mass="77222">MGTRNSAIVVARNHLMQPTSPRNAQQFSKAKVTKKVESVEGVAIVRAMVNRYNYSPKREGEVLDAIDADLETCTDLERRNALMEMRADISELISLMTEENDGETHTSQEPGPSSGNGVVEGDSDVAEVSFPGEELIGMSCRAPYGRIVDRAVLYHDAVILDFVDSSVPLEQLKVRVLYSYPLEEKMRPCGYFLDGRCTYGEGCRFSHGHEVSFRDLLDYQPPDFDSIKEDCFVLVQGENELWSSGRITAIDGQNIAVRLLTSGKEVASVRERVIPLTDDTSLREELIVETTPSMSGMSGSGTEGSWSEQKGERCGRVRVGDLGDWEQHTRGIGMKLLLKMGYKLGEGLGRKSDGIVHAIQPVIFPKIETTPSMSGMSGSGTEGSWSEQKGERCGRVRVGDLGDWEQHTRGIGMKLLLKMGYKLGEGLGRKSDGIVHAIQPVIFPKNKSLDACMESKHRKVVDGIRERKERMKKELKKRGCIQESSIDIFDVLNRSLNAATKDADALSVHEEKKLLKGSRDKFFHNVFLSEHHRDLLRNKSLDACMESKHRKVVDGIRERKERMKKELKKRGCIQESSIDIFDVLNRSLNAATKDADALSVHEEKKLLKAASSEKLGVQSISLDKQMKELKSKERKLREGITRNQRDRTTVEKLRRALVDCQKDIKKLAAHQERLSNEVRGRRTTKDLF</sequence>
<keyword evidence="10" id="KW-0804">Transcription</keyword>
<evidence type="ECO:0000313" key="18">
    <source>
        <dbReference type="Proteomes" id="UP000031036"/>
    </source>
</evidence>
<dbReference type="GO" id="GO:0001227">
    <property type="term" value="F:DNA-binding transcription repressor activity, RNA polymerase II-specific"/>
    <property type="evidence" value="ECO:0007669"/>
    <property type="project" value="TreeGrafter"/>
</dbReference>
<keyword evidence="9" id="KW-0238">DNA-binding</keyword>
<feature type="compositionally biased region" description="Polar residues" evidence="14">
    <location>
        <begin position="105"/>
        <end position="116"/>
    </location>
</feature>
<keyword evidence="8" id="KW-0805">Transcription regulation</keyword>
<dbReference type="GO" id="GO:0008270">
    <property type="term" value="F:zinc ion binding"/>
    <property type="evidence" value="ECO:0007669"/>
    <property type="project" value="UniProtKB-KW"/>
</dbReference>
<evidence type="ECO:0000256" key="10">
    <source>
        <dbReference type="ARBA" id="ARBA00023163"/>
    </source>
</evidence>
<evidence type="ECO:0000256" key="13">
    <source>
        <dbReference type="SAM" id="Coils"/>
    </source>
</evidence>
<evidence type="ECO:0000259" key="16">
    <source>
        <dbReference type="PROSITE" id="PS50174"/>
    </source>
</evidence>
<feature type="region of interest" description="Disordered" evidence="14">
    <location>
        <begin position="99"/>
        <end position="123"/>
    </location>
</feature>
<dbReference type="InterPro" id="IPR000467">
    <property type="entry name" value="G_patch_dom"/>
</dbReference>
<evidence type="ECO:0000256" key="6">
    <source>
        <dbReference type="ARBA" id="ARBA00022771"/>
    </source>
</evidence>
<dbReference type="Pfam" id="PF01585">
    <property type="entry name" value="G-patch"/>
    <property type="match status" value="2"/>
</dbReference>
<evidence type="ECO:0000259" key="15">
    <source>
        <dbReference type="PROSITE" id="PS50103"/>
    </source>
</evidence>
<evidence type="ECO:0000256" key="8">
    <source>
        <dbReference type="ARBA" id="ARBA00023015"/>
    </source>
</evidence>
<dbReference type="Gene3D" id="2.30.30.1190">
    <property type="match status" value="1"/>
</dbReference>
<dbReference type="EMBL" id="JPKZ01000509">
    <property type="protein sequence ID" value="KHN86918.1"/>
    <property type="molecule type" value="Genomic_DNA"/>
</dbReference>
<dbReference type="PANTHER" id="PTHR46297:SF1">
    <property type="entry name" value="ZINC FINGER CCCH-TYPE WITH G PATCH DOMAIN-CONTAINING PROTEIN"/>
    <property type="match status" value="1"/>
</dbReference>
<dbReference type="PANTHER" id="PTHR46297">
    <property type="entry name" value="ZINC FINGER CCCH-TYPE WITH G PATCH DOMAIN-CONTAINING PROTEIN"/>
    <property type="match status" value="1"/>
</dbReference>
<evidence type="ECO:0000256" key="1">
    <source>
        <dbReference type="ARBA" id="ARBA00004062"/>
    </source>
</evidence>
<proteinExistence type="predicted"/>
<dbReference type="PROSITE" id="PS50174">
    <property type="entry name" value="G_PATCH"/>
    <property type="match status" value="2"/>
</dbReference>
<comment type="subcellular location">
    <subcellularLocation>
        <location evidence="2">Nucleus</location>
    </subcellularLocation>
</comment>
<comment type="caution">
    <text evidence="17">The sequence shown here is derived from an EMBL/GenBank/DDBJ whole genome shotgun (WGS) entry which is preliminary data.</text>
</comment>
<protein>
    <recommendedName>
        <fullName evidence="3">Zinc finger CCCH-type with G patch domain-containing protein</fullName>
    </recommendedName>
</protein>
<evidence type="ECO:0000256" key="4">
    <source>
        <dbReference type="ARBA" id="ARBA00022491"/>
    </source>
</evidence>
<keyword evidence="4" id="KW-0678">Repressor</keyword>
<evidence type="ECO:0000256" key="7">
    <source>
        <dbReference type="ARBA" id="ARBA00022833"/>
    </source>
</evidence>
<dbReference type="InterPro" id="IPR000571">
    <property type="entry name" value="Znf_CCCH"/>
</dbReference>
<evidence type="ECO:0000256" key="9">
    <source>
        <dbReference type="ARBA" id="ARBA00023125"/>
    </source>
</evidence>
<dbReference type="SMART" id="SM00443">
    <property type="entry name" value="G_patch"/>
    <property type="match status" value="2"/>
</dbReference>
<dbReference type="InterPro" id="IPR036855">
    <property type="entry name" value="Znf_CCCH_sf"/>
</dbReference>
<dbReference type="SMART" id="SM00356">
    <property type="entry name" value="ZnF_C3H1"/>
    <property type="match status" value="1"/>
</dbReference>
<dbReference type="GO" id="GO:0000978">
    <property type="term" value="F:RNA polymerase II cis-regulatory region sequence-specific DNA binding"/>
    <property type="evidence" value="ECO:0007669"/>
    <property type="project" value="TreeGrafter"/>
</dbReference>
<organism evidence="17 18">
    <name type="scientific">Toxocara canis</name>
    <name type="common">Canine roundworm</name>
    <dbReference type="NCBI Taxonomy" id="6265"/>
    <lineage>
        <taxon>Eukaryota</taxon>
        <taxon>Metazoa</taxon>
        <taxon>Ecdysozoa</taxon>
        <taxon>Nematoda</taxon>
        <taxon>Chromadorea</taxon>
        <taxon>Rhabditida</taxon>
        <taxon>Spirurina</taxon>
        <taxon>Ascaridomorpha</taxon>
        <taxon>Ascaridoidea</taxon>
        <taxon>Toxocaridae</taxon>
        <taxon>Toxocara</taxon>
    </lineage>
</organism>
<accession>A0A0B2VZ36</accession>
<evidence type="ECO:0000256" key="3">
    <source>
        <dbReference type="ARBA" id="ARBA00022414"/>
    </source>
</evidence>
<evidence type="ECO:0000256" key="5">
    <source>
        <dbReference type="ARBA" id="ARBA00022723"/>
    </source>
</evidence>
<feature type="domain" description="C3H1-type" evidence="15">
    <location>
        <begin position="183"/>
        <end position="210"/>
    </location>
</feature>
<keyword evidence="5 12" id="KW-0479">Metal-binding</keyword>
<dbReference type="OrthoDB" id="10251136at2759"/>
<dbReference type="AlphaFoldDB" id="A0A0B2VZ36"/>
<feature type="region of interest" description="Disordered" evidence="14">
    <location>
        <begin position="292"/>
        <end position="312"/>
    </location>
</feature>
<reference evidence="17 18" key="1">
    <citation type="submission" date="2014-11" db="EMBL/GenBank/DDBJ databases">
        <title>Genetic blueprint of the zoonotic pathogen Toxocara canis.</title>
        <authorList>
            <person name="Zhu X.-Q."/>
            <person name="Korhonen P.K."/>
            <person name="Cai H."/>
            <person name="Young N.D."/>
            <person name="Nejsum P."/>
            <person name="von Samson-Himmelstjerna G."/>
            <person name="Boag P.R."/>
            <person name="Tan P."/>
            <person name="Li Q."/>
            <person name="Min J."/>
            <person name="Yang Y."/>
            <person name="Wang X."/>
            <person name="Fang X."/>
            <person name="Hall R.S."/>
            <person name="Hofmann A."/>
            <person name="Sternberg P.W."/>
            <person name="Jex A.R."/>
            <person name="Gasser R.B."/>
        </authorList>
    </citation>
    <scope>NUCLEOTIDE SEQUENCE [LARGE SCALE GENOMIC DNA]</scope>
    <source>
        <strain evidence="17">PN_DK_2014</strain>
    </source>
</reference>
<feature type="domain" description="G-patch" evidence="16">
    <location>
        <begin position="408"/>
        <end position="454"/>
    </location>
</feature>
<feature type="region of interest" description="Disordered" evidence="14">
    <location>
        <begin position="369"/>
        <end position="391"/>
    </location>
</feature>
<keyword evidence="6 12" id="KW-0863">Zinc-finger</keyword>
<comment type="function">
    <text evidence="1">Transcription repressor.</text>
</comment>
<dbReference type="Proteomes" id="UP000031036">
    <property type="component" value="Unassembled WGS sequence"/>
</dbReference>
<evidence type="ECO:0000256" key="14">
    <source>
        <dbReference type="SAM" id="MobiDB-lite"/>
    </source>
</evidence>
<dbReference type="CDD" id="cd20384">
    <property type="entry name" value="Tudor_ZGPAT"/>
    <property type="match status" value="1"/>
</dbReference>
<keyword evidence="7 12" id="KW-0862">Zinc</keyword>
<dbReference type="PROSITE" id="PS50103">
    <property type="entry name" value="ZF_C3H1"/>
    <property type="match status" value="1"/>
</dbReference>
<evidence type="ECO:0000256" key="12">
    <source>
        <dbReference type="PROSITE-ProRule" id="PRU00723"/>
    </source>
</evidence>
<dbReference type="GO" id="GO:0005634">
    <property type="term" value="C:nucleus"/>
    <property type="evidence" value="ECO:0007669"/>
    <property type="project" value="UniProtKB-SubCell"/>
</dbReference>